<dbReference type="PANTHER" id="PTHR31917:SF5">
    <property type="entry name" value="OS02G0204500 PROTEIN"/>
    <property type="match status" value="1"/>
</dbReference>
<reference evidence="4 5" key="1">
    <citation type="submission" date="2018-06" db="EMBL/GenBank/DDBJ databases">
        <title>The Genome of Cuscuta australis (Dodder) Provides Insight into the Evolution of Plant Parasitism.</title>
        <authorList>
            <person name="Liu H."/>
        </authorList>
    </citation>
    <scope>NUCLEOTIDE SEQUENCE [LARGE SCALE GENOMIC DNA]</scope>
    <source>
        <strain evidence="5">cv. Yunnan</strain>
        <tissue evidence="4">Vines</tissue>
    </source>
</reference>
<gene>
    <name evidence="4" type="ORF">DM860_000742</name>
</gene>
<organism evidence="4 5">
    <name type="scientific">Cuscuta australis</name>
    <dbReference type="NCBI Taxonomy" id="267555"/>
    <lineage>
        <taxon>Eukaryota</taxon>
        <taxon>Viridiplantae</taxon>
        <taxon>Streptophyta</taxon>
        <taxon>Embryophyta</taxon>
        <taxon>Tracheophyta</taxon>
        <taxon>Spermatophyta</taxon>
        <taxon>Magnoliopsida</taxon>
        <taxon>eudicotyledons</taxon>
        <taxon>Gunneridae</taxon>
        <taxon>Pentapetalae</taxon>
        <taxon>asterids</taxon>
        <taxon>lamiids</taxon>
        <taxon>Solanales</taxon>
        <taxon>Convolvulaceae</taxon>
        <taxon>Cuscuteae</taxon>
        <taxon>Cuscuta</taxon>
        <taxon>Cuscuta subgen. Grammica</taxon>
        <taxon>Cuscuta sect. Cleistogrammica</taxon>
    </lineage>
</organism>
<dbReference type="EMBL" id="NQVE01000215">
    <property type="protein sequence ID" value="RAL38048.1"/>
    <property type="molecule type" value="Genomic_DNA"/>
</dbReference>
<dbReference type="Pfam" id="PF05641">
    <property type="entry name" value="Agenet"/>
    <property type="match status" value="1"/>
</dbReference>
<evidence type="ECO:0000256" key="1">
    <source>
        <dbReference type="ARBA" id="ARBA00004123"/>
    </source>
</evidence>
<name>A0A328D059_9ASTE</name>
<dbReference type="SMART" id="SM01191">
    <property type="entry name" value="ENT"/>
    <property type="match status" value="1"/>
</dbReference>
<dbReference type="SMART" id="SM00743">
    <property type="entry name" value="Agenet"/>
    <property type="match status" value="2"/>
</dbReference>
<evidence type="ECO:0000313" key="4">
    <source>
        <dbReference type="EMBL" id="RAL38048.1"/>
    </source>
</evidence>
<accession>A0A328D059</accession>
<comment type="caution">
    <text evidence="4">The sequence shown here is derived from an EMBL/GenBank/DDBJ whole genome shotgun (WGS) entry which is preliminary data.</text>
</comment>
<protein>
    <recommendedName>
        <fullName evidence="3">ENT domain-containing protein</fullName>
    </recommendedName>
</protein>
<dbReference type="SUPFAM" id="SSF158639">
    <property type="entry name" value="ENT-like"/>
    <property type="match status" value="1"/>
</dbReference>
<dbReference type="Pfam" id="PF03735">
    <property type="entry name" value="ENT"/>
    <property type="match status" value="1"/>
</dbReference>
<dbReference type="PROSITE" id="PS51138">
    <property type="entry name" value="ENT"/>
    <property type="match status" value="1"/>
</dbReference>
<keyword evidence="5" id="KW-1185">Reference proteome</keyword>
<evidence type="ECO:0000313" key="5">
    <source>
        <dbReference type="Proteomes" id="UP000249390"/>
    </source>
</evidence>
<comment type="subcellular location">
    <subcellularLocation>
        <location evidence="1">Nucleus</location>
    </subcellularLocation>
</comment>
<feature type="domain" description="ENT" evidence="3">
    <location>
        <begin position="317"/>
        <end position="382"/>
    </location>
</feature>
<dbReference type="InterPro" id="IPR008395">
    <property type="entry name" value="Agenet-like_dom"/>
</dbReference>
<proteinExistence type="predicted"/>
<evidence type="ECO:0000259" key="3">
    <source>
        <dbReference type="PROSITE" id="PS51138"/>
    </source>
</evidence>
<keyword evidence="2" id="KW-0539">Nucleus</keyword>
<dbReference type="InterPro" id="IPR005491">
    <property type="entry name" value="ENT_dom"/>
</dbReference>
<dbReference type="AlphaFoldDB" id="A0A328D059"/>
<dbReference type="GO" id="GO:0005634">
    <property type="term" value="C:nucleus"/>
    <property type="evidence" value="ECO:0007669"/>
    <property type="project" value="UniProtKB-SubCell"/>
</dbReference>
<dbReference type="Gene3D" id="1.10.1240.40">
    <property type="entry name" value="ENT domain"/>
    <property type="match status" value="1"/>
</dbReference>
<dbReference type="InterPro" id="IPR036142">
    <property type="entry name" value="ENT_dom-like_sf"/>
</dbReference>
<evidence type="ECO:0000256" key="2">
    <source>
        <dbReference type="ARBA" id="ARBA00023242"/>
    </source>
</evidence>
<sequence length="382" mass="43861">MKFKRGVKVEVMNQAEVPISWRAAQILSEDGHWYILRFDSLGESESVVERVYKSLIRPSPPLMQHTENWLPGDILEVFDDFSWKVAIVVHAVNEDYYFVRLIGSSHEFCIHISSMRRRLAWQDGRWDWLSKGTAEYRKLKSHKLSNQICYRDTGYQLWRPDSVDRLEEFHVPSSRSLKRAYVHCSSTTESHTPLFKKQRTLETDGQRQEILEKVEAVASYPRETLGKKIGYASFNIRLTRYNKMESCCFSPLRSSELDDSDGDDSCSVGSCSVTSEGAAKSPCHRVPDLICSDAESVCSSGDEEESSSHPHPPEEDLAESIHRLELHAYHCTLEALFASGPLTWEQETMLTNLRITLHISNDEHLMELKNLISAKSCNYYTR</sequence>
<dbReference type="InterPro" id="IPR014002">
    <property type="entry name" value="Agenet_dom_plant"/>
</dbReference>
<dbReference type="Proteomes" id="UP000249390">
    <property type="component" value="Unassembled WGS sequence"/>
</dbReference>
<dbReference type="PANTHER" id="PTHR31917">
    <property type="entry name" value="AGENET DOMAIN-CONTAINING PROTEIN-RELATED"/>
    <property type="match status" value="1"/>
</dbReference>